<dbReference type="GO" id="GO:0016787">
    <property type="term" value="F:hydrolase activity"/>
    <property type="evidence" value="ECO:0007669"/>
    <property type="project" value="UniProtKB-KW"/>
</dbReference>
<dbReference type="Gene3D" id="3.40.50.1820">
    <property type="entry name" value="alpha/beta hydrolase"/>
    <property type="match status" value="1"/>
</dbReference>
<feature type="domain" description="Carboxylesterase type B" evidence="5">
    <location>
        <begin position="23"/>
        <end position="504"/>
    </location>
</feature>
<name>A0A9P5NMG6_GYMJU</name>
<evidence type="ECO:0000256" key="2">
    <source>
        <dbReference type="ARBA" id="ARBA00022801"/>
    </source>
</evidence>
<organism evidence="6 7">
    <name type="scientific">Gymnopilus junonius</name>
    <name type="common">Spectacular rustgill mushroom</name>
    <name type="synonym">Gymnopilus spectabilis subsp. junonius</name>
    <dbReference type="NCBI Taxonomy" id="109634"/>
    <lineage>
        <taxon>Eukaryota</taxon>
        <taxon>Fungi</taxon>
        <taxon>Dikarya</taxon>
        <taxon>Basidiomycota</taxon>
        <taxon>Agaricomycotina</taxon>
        <taxon>Agaricomycetes</taxon>
        <taxon>Agaricomycetidae</taxon>
        <taxon>Agaricales</taxon>
        <taxon>Agaricineae</taxon>
        <taxon>Hymenogastraceae</taxon>
        <taxon>Gymnopilus</taxon>
    </lineage>
</organism>
<evidence type="ECO:0000256" key="4">
    <source>
        <dbReference type="SAM" id="SignalP"/>
    </source>
</evidence>
<proteinExistence type="inferred from homology"/>
<accession>A0A9P5NMG6</accession>
<dbReference type="InterPro" id="IPR019826">
    <property type="entry name" value="Carboxylesterase_B_AS"/>
</dbReference>
<comment type="similarity">
    <text evidence="1 3">Belongs to the type-B carboxylesterase/lipase family.</text>
</comment>
<evidence type="ECO:0000313" key="6">
    <source>
        <dbReference type="EMBL" id="KAF8893681.1"/>
    </source>
</evidence>
<dbReference type="InterPro" id="IPR002018">
    <property type="entry name" value="CarbesteraseB"/>
</dbReference>
<gene>
    <name evidence="6" type="ORF">CPB84DRAFT_1783113</name>
</gene>
<evidence type="ECO:0000313" key="7">
    <source>
        <dbReference type="Proteomes" id="UP000724874"/>
    </source>
</evidence>
<keyword evidence="7" id="KW-1185">Reference proteome</keyword>
<evidence type="ECO:0000259" key="5">
    <source>
        <dbReference type="Pfam" id="PF00135"/>
    </source>
</evidence>
<dbReference type="Proteomes" id="UP000724874">
    <property type="component" value="Unassembled WGS sequence"/>
</dbReference>
<dbReference type="SUPFAM" id="SSF53474">
    <property type="entry name" value="alpha/beta-Hydrolases"/>
    <property type="match status" value="1"/>
</dbReference>
<dbReference type="OrthoDB" id="408631at2759"/>
<feature type="signal peptide" evidence="4">
    <location>
        <begin position="1"/>
        <end position="15"/>
    </location>
</feature>
<evidence type="ECO:0000256" key="1">
    <source>
        <dbReference type="ARBA" id="ARBA00005964"/>
    </source>
</evidence>
<dbReference type="EMBL" id="JADNYJ010000066">
    <property type="protein sequence ID" value="KAF8893681.1"/>
    <property type="molecule type" value="Genomic_DNA"/>
</dbReference>
<dbReference type="PROSITE" id="PS00941">
    <property type="entry name" value="CARBOXYLESTERASE_B_2"/>
    <property type="match status" value="1"/>
</dbReference>
<dbReference type="InterPro" id="IPR019819">
    <property type="entry name" value="Carboxylesterase_B_CS"/>
</dbReference>
<dbReference type="PROSITE" id="PS00122">
    <property type="entry name" value="CARBOXYLESTERASE_B_1"/>
    <property type="match status" value="1"/>
</dbReference>
<feature type="chain" id="PRO_5040155551" description="Carboxylic ester hydrolase" evidence="4">
    <location>
        <begin position="16"/>
        <end position="537"/>
    </location>
</feature>
<keyword evidence="2 3" id="KW-0378">Hydrolase</keyword>
<evidence type="ECO:0000256" key="3">
    <source>
        <dbReference type="RuleBase" id="RU361235"/>
    </source>
</evidence>
<dbReference type="EC" id="3.1.1.-" evidence="3"/>
<reference evidence="6" key="1">
    <citation type="submission" date="2020-11" db="EMBL/GenBank/DDBJ databases">
        <authorList>
            <consortium name="DOE Joint Genome Institute"/>
            <person name="Ahrendt S."/>
            <person name="Riley R."/>
            <person name="Andreopoulos W."/>
            <person name="LaButti K."/>
            <person name="Pangilinan J."/>
            <person name="Ruiz-duenas F.J."/>
            <person name="Barrasa J.M."/>
            <person name="Sanchez-Garcia M."/>
            <person name="Camarero S."/>
            <person name="Miyauchi S."/>
            <person name="Serrano A."/>
            <person name="Linde D."/>
            <person name="Babiker R."/>
            <person name="Drula E."/>
            <person name="Ayuso-Fernandez I."/>
            <person name="Pacheco R."/>
            <person name="Padilla G."/>
            <person name="Ferreira P."/>
            <person name="Barriuso J."/>
            <person name="Kellner H."/>
            <person name="Castanera R."/>
            <person name="Alfaro M."/>
            <person name="Ramirez L."/>
            <person name="Pisabarro A.G."/>
            <person name="Kuo A."/>
            <person name="Tritt A."/>
            <person name="Lipzen A."/>
            <person name="He G."/>
            <person name="Yan M."/>
            <person name="Ng V."/>
            <person name="Cullen D."/>
            <person name="Martin F."/>
            <person name="Rosso M.-N."/>
            <person name="Henrissat B."/>
            <person name="Hibbett D."/>
            <person name="Martinez A.T."/>
            <person name="Grigoriev I.V."/>
        </authorList>
    </citation>
    <scope>NUCLEOTIDE SEQUENCE</scope>
    <source>
        <strain evidence="6">AH 44721</strain>
    </source>
</reference>
<keyword evidence="4" id="KW-0732">Signal</keyword>
<protein>
    <recommendedName>
        <fullName evidence="3">Carboxylic ester hydrolase</fullName>
        <ecNumber evidence="3">3.1.1.-</ecNumber>
    </recommendedName>
</protein>
<dbReference type="AlphaFoldDB" id="A0A9P5NMG6"/>
<dbReference type="InterPro" id="IPR050309">
    <property type="entry name" value="Type-B_Carboxylest/Lipase"/>
</dbReference>
<dbReference type="InterPro" id="IPR029058">
    <property type="entry name" value="AB_hydrolase_fold"/>
</dbReference>
<dbReference type="PANTHER" id="PTHR11559">
    <property type="entry name" value="CARBOXYLESTERASE"/>
    <property type="match status" value="1"/>
</dbReference>
<dbReference type="Pfam" id="PF00135">
    <property type="entry name" value="COesterase"/>
    <property type="match status" value="1"/>
</dbReference>
<comment type="caution">
    <text evidence="6">The sequence shown here is derived from an EMBL/GenBank/DDBJ whole genome shotgun (WGS) entry which is preliminary data.</text>
</comment>
<sequence length="537" mass="58896">MLCLLVLAFTGTCLGAALAPDPVQLDNATVYGLTNNSVTSFLGIPYASPPVRFRPPQILGPYEGSINATAYGPSCPQQKSLLSSSDDVAAVQKSSPALNAAATAVQDEDCLTINVYRPSFVGADYELPVIAWIYGGAFEFGDTEQYDAQSVRIVQRSVALGYPVILVSMNYRVSAFGFLPGKEVYDAGVGNLGLLDQRLALQWINKYIGAFGGNSSKVMLWGESAGSISVAMQLIAYGGNSTDLFHAAFMQSGAVVPVGSLDKGQVYYDFLVNETGCTNSNDTLDCLREVPYKVLKDAVDKTPNVFSYQSLVLAYLPRRDDSFLLDDPQKLAQDGRFANVPTVSGNCDDEGTVFSFFQLNITTDAQFRDYVSQIWLPQVPAAELAPLWSYYPSDPRQGSPFDTGLLNAITPQFKRNAAFQGDAVFQAPRRLFLQNLSKKQKAWFYLSKRAKNSLFVGSYHGSDLVTEEHFIDDYVINFAVNHNPNTGNGIPWPEYTIESPQAYTFPPTRNDPPVVALDDYRKDAFAYLTNISLKYPI</sequence>